<evidence type="ECO:0000256" key="2">
    <source>
        <dbReference type="ARBA" id="ARBA00022490"/>
    </source>
</evidence>
<dbReference type="GO" id="GO:0005737">
    <property type="term" value="C:cytoplasm"/>
    <property type="evidence" value="ECO:0007669"/>
    <property type="project" value="UniProtKB-SubCell"/>
</dbReference>
<evidence type="ECO:0000256" key="4">
    <source>
        <dbReference type="ARBA" id="ARBA00022917"/>
    </source>
</evidence>
<dbReference type="Pfam" id="PF08938">
    <property type="entry name" value="HBS1_N"/>
    <property type="match status" value="1"/>
</dbReference>
<dbReference type="EMBL" id="KN823138">
    <property type="protein sequence ID" value="KIO21437.1"/>
    <property type="molecule type" value="Genomic_DNA"/>
</dbReference>
<organism evidence="6 7">
    <name type="scientific">Tulasnella calospora MUT 4182</name>
    <dbReference type="NCBI Taxonomy" id="1051891"/>
    <lineage>
        <taxon>Eukaryota</taxon>
        <taxon>Fungi</taxon>
        <taxon>Dikarya</taxon>
        <taxon>Basidiomycota</taxon>
        <taxon>Agaricomycotina</taxon>
        <taxon>Agaricomycetes</taxon>
        <taxon>Cantharellales</taxon>
        <taxon>Tulasnellaceae</taxon>
        <taxon>Tulasnella</taxon>
    </lineage>
</organism>
<feature type="domain" description="HBS1-like protein N-terminal" evidence="5">
    <location>
        <begin position="19"/>
        <end position="92"/>
    </location>
</feature>
<protein>
    <recommendedName>
        <fullName evidence="5">HBS1-like protein N-terminal domain-containing protein</fullName>
    </recommendedName>
</protein>
<dbReference type="InterPro" id="IPR015033">
    <property type="entry name" value="HBS1-like_N"/>
</dbReference>
<evidence type="ECO:0000313" key="7">
    <source>
        <dbReference type="Proteomes" id="UP000054248"/>
    </source>
</evidence>
<reference evidence="6 7" key="1">
    <citation type="submission" date="2014-04" db="EMBL/GenBank/DDBJ databases">
        <authorList>
            <consortium name="DOE Joint Genome Institute"/>
            <person name="Kuo A."/>
            <person name="Girlanda M."/>
            <person name="Perotto S."/>
            <person name="Kohler A."/>
            <person name="Nagy L.G."/>
            <person name="Floudas D."/>
            <person name="Copeland A."/>
            <person name="Barry K.W."/>
            <person name="Cichocki N."/>
            <person name="Veneault-Fourrey C."/>
            <person name="LaButti K."/>
            <person name="Lindquist E.A."/>
            <person name="Lipzen A."/>
            <person name="Lundell T."/>
            <person name="Morin E."/>
            <person name="Murat C."/>
            <person name="Sun H."/>
            <person name="Tunlid A."/>
            <person name="Henrissat B."/>
            <person name="Grigoriev I.V."/>
            <person name="Hibbett D.S."/>
            <person name="Martin F."/>
            <person name="Nordberg H.P."/>
            <person name="Cantor M.N."/>
            <person name="Hua S.X."/>
        </authorList>
    </citation>
    <scope>NUCLEOTIDE SEQUENCE [LARGE SCALE GENOMIC DNA]</scope>
    <source>
        <strain evidence="6 7">MUT 4182</strain>
    </source>
</reference>
<proteinExistence type="predicted"/>
<gene>
    <name evidence="6" type="ORF">M407DRAFT_125998</name>
</gene>
<dbReference type="HOGENOM" id="CLU_1836591_0_0_1"/>
<comment type="subcellular location">
    <subcellularLocation>
        <location evidence="1">Cytoplasm</location>
    </subcellularLocation>
</comment>
<dbReference type="Proteomes" id="UP000054248">
    <property type="component" value="Unassembled WGS sequence"/>
</dbReference>
<keyword evidence="3" id="KW-0378">Hydrolase</keyword>
<sequence>MSRHREIRNMNITAVRNELDDSDYDDGDGYANMSLEDQEQLDTALAQVLSSLEGKDYDLINPGEIRRYLWDQWFDSDATLKWIRSEQNKRKVKRDRKSGTLLSSENPMQTCAQRDIWSHCSSFSTLVFTSLSDVVVRIGY</sequence>
<dbReference type="AlphaFoldDB" id="A0A0C3LJ58"/>
<evidence type="ECO:0000256" key="1">
    <source>
        <dbReference type="ARBA" id="ARBA00004496"/>
    </source>
</evidence>
<keyword evidence="2" id="KW-0963">Cytoplasm</keyword>
<keyword evidence="7" id="KW-1185">Reference proteome</keyword>
<dbReference type="GO" id="GO:0016787">
    <property type="term" value="F:hydrolase activity"/>
    <property type="evidence" value="ECO:0007669"/>
    <property type="project" value="UniProtKB-KW"/>
</dbReference>
<evidence type="ECO:0000256" key="3">
    <source>
        <dbReference type="ARBA" id="ARBA00022801"/>
    </source>
</evidence>
<dbReference type="OrthoDB" id="342024at2759"/>
<dbReference type="GO" id="GO:0006412">
    <property type="term" value="P:translation"/>
    <property type="evidence" value="ECO:0007669"/>
    <property type="project" value="UniProtKB-KW"/>
</dbReference>
<accession>A0A0C3LJ58</accession>
<evidence type="ECO:0000259" key="5">
    <source>
        <dbReference type="Pfam" id="PF08938"/>
    </source>
</evidence>
<keyword evidence="4" id="KW-0648">Protein biosynthesis</keyword>
<name>A0A0C3LJ58_9AGAM</name>
<evidence type="ECO:0000313" key="6">
    <source>
        <dbReference type="EMBL" id="KIO21437.1"/>
    </source>
</evidence>
<reference evidence="7" key="2">
    <citation type="submission" date="2015-01" db="EMBL/GenBank/DDBJ databases">
        <title>Evolutionary Origins and Diversification of the Mycorrhizal Mutualists.</title>
        <authorList>
            <consortium name="DOE Joint Genome Institute"/>
            <consortium name="Mycorrhizal Genomics Consortium"/>
            <person name="Kohler A."/>
            <person name="Kuo A."/>
            <person name="Nagy L.G."/>
            <person name="Floudas D."/>
            <person name="Copeland A."/>
            <person name="Barry K.W."/>
            <person name="Cichocki N."/>
            <person name="Veneault-Fourrey C."/>
            <person name="LaButti K."/>
            <person name="Lindquist E.A."/>
            <person name="Lipzen A."/>
            <person name="Lundell T."/>
            <person name="Morin E."/>
            <person name="Murat C."/>
            <person name="Riley R."/>
            <person name="Ohm R."/>
            <person name="Sun H."/>
            <person name="Tunlid A."/>
            <person name="Henrissat B."/>
            <person name="Grigoriev I.V."/>
            <person name="Hibbett D.S."/>
            <person name="Martin F."/>
        </authorList>
    </citation>
    <scope>NUCLEOTIDE SEQUENCE [LARGE SCALE GENOMIC DNA]</scope>
    <source>
        <strain evidence="7">MUT 4182</strain>
    </source>
</reference>
<dbReference type="STRING" id="1051891.A0A0C3LJ58"/>